<name>K1RG69_MAGGI</name>
<dbReference type="AlphaFoldDB" id="K1RG69"/>
<dbReference type="GO" id="GO:0007548">
    <property type="term" value="P:sex differentiation"/>
    <property type="evidence" value="ECO:0007669"/>
    <property type="project" value="UniProtKB-KW"/>
</dbReference>
<dbReference type="GO" id="GO:0005829">
    <property type="term" value="C:cytosol"/>
    <property type="evidence" value="ECO:0007669"/>
    <property type="project" value="TreeGrafter"/>
</dbReference>
<dbReference type="Gene3D" id="3.50.20.20">
    <property type="entry name" value="Janus/Ocnus"/>
    <property type="match status" value="1"/>
</dbReference>
<proteinExistence type="inferred from homology"/>
<dbReference type="InterPro" id="IPR007702">
    <property type="entry name" value="Janus"/>
</dbReference>
<dbReference type="HOGENOM" id="CLU_120717_0_0_1"/>
<keyword evidence="4" id="KW-0726">Sexual differentiation</keyword>
<gene>
    <name evidence="5" type="ORF">CGI_10018924</name>
</gene>
<keyword evidence="3" id="KW-0221">Differentiation</keyword>
<dbReference type="GO" id="GO:0101006">
    <property type="term" value="F:protein histidine phosphatase activity"/>
    <property type="evidence" value="ECO:0007669"/>
    <property type="project" value="TreeGrafter"/>
</dbReference>
<evidence type="ECO:0000256" key="2">
    <source>
        <dbReference type="ARBA" id="ARBA00010971"/>
    </source>
</evidence>
<dbReference type="FunCoup" id="K1RG69">
    <property type="interactions" value="1059"/>
</dbReference>
<dbReference type="GO" id="GO:0030154">
    <property type="term" value="P:cell differentiation"/>
    <property type="evidence" value="ECO:0007669"/>
    <property type="project" value="UniProtKB-KW"/>
</dbReference>
<dbReference type="EMBL" id="JH816350">
    <property type="protein sequence ID" value="EKC42774.1"/>
    <property type="molecule type" value="Genomic_DNA"/>
</dbReference>
<dbReference type="PANTHER" id="PTHR12258">
    <property type="entry name" value="JANUS-A/JANUS-B"/>
    <property type="match status" value="1"/>
</dbReference>
<evidence type="ECO:0000256" key="4">
    <source>
        <dbReference type="ARBA" id="ARBA00022928"/>
    </source>
</evidence>
<dbReference type="SUPFAM" id="SSF143724">
    <property type="entry name" value="PHP14-like"/>
    <property type="match status" value="1"/>
</dbReference>
<sequence>MSVAATAIASPEAYKNAKLMTIPDVDIDKSGKFKYVLIKVHDPSGDRVFKHIVRGYARCDYHADVYDEVCPDIEGKGLDCECVGGGRIEHDPVKKKLQIYGYSQASHHCGFGQADHAITAAILSRKYKYENITFSNEGY</sequence>
<protein>
    <submittedName>
        <fullName evidence="5">Sex-regulated protein janus-A</fullName>
    </submittedName>
</protein>
<evidence type="ECO:0000313" key="5">
    <source>
        <dbReference type="EMBL" id="EKC42774.1"/>
    </source>
</evidence>
<organism evidence="5">
    <name type="scientific">Magallana gigas</name>
    <name type="common">Pacific oyster</name>
    <name type="synonym">Crassostrea gigas</name>
    <dbReference type="NCBI Taxonomy" id="29159"/>
    <lineage>
        <taxon>Eukaryota</taxon>
        <taxon>Metazoa</taxon>
        <taxon>Spiralia</taxon>
        <taxon>Lophotrochozoa</taxon>
        <taxon>Mollusca</taxon>
        <taxon>Bivalvia</taxon>
        <taxon>Autobranchia</taxon>
        <taxon>Pteriomorphia</taxon>
        <taxon>Ostreida</taxon>
        <taxon>Ostreoidea</taxon>
        <taxon>Ostreidae</taxon>
        <taxon>Magallana</taxon>
    </lineage>
</organism>
<reference evidence="5" key="1">
    <citation type="journal article" date="2012" name="Nature">
        <title>The oyster genome reveals stress adaptation and complexity of shell formation.</title>
        <authorList>
            <person name="Zhang G."/>
            <person name="Fang X."/>
            <person name="Guo X."/>
            <person name="Li L."/>
            <person name="Luo R."/>
            <person name="Xu F."/>
            <person name="Yang P."/>
            <person name="Zhang L."/>
            <person name="Wang X."/>
            <person name="Qi H."/>
            <person name="Xiong Z."/>
            <person name="Que H."/>
            <person name="Xie Y."/>
            <person name="Holland P.W."/>
            <person name="Paps J."/>
            <person name="Zhu Y."/>
            <person name="Wu F."/>
            <person name="Chen Y."/>
            <person name="Wang J."/>
            <person name="Peng C."/>
            <person name="Meng J."/>
            <person name="Yang L."/>
            <person name="Liu J."/>
            <person name="Wen B."/>
            <person name="Zhang N."/>
            <person name="Huang Z."/>
            <person name="Zhu Q."/>
            <person name="Feng Y."/>
            <person name="Mount A."/>
            <person name="Hedgecock D."/>
            <person name="Xu Z."/>
            <person name="Liu Y."/>
            <person name="Domazet-Loso T."/>
            <person name="Du Y."/>
            <person name="Sun X."/>
            <person name="Zhang S."/>
            <person name="Liu B."/>
            <person name="Cheng P."/>
            <person name="Jiang X."/>
            <person name="Li J."/>
            <person name="Fan D."/>
            <person name="Wang W."/>
            <person name="Fu W."/>
            <person name="Wang T."/>
            <person name="Wang B."/>
            <person name="Zhang J."/>
            <person name="Peng Z."/>
            <person name="Li Y."/>
            <person name="Li N."/>
            <person name="Wang J."/>
            <person name="Chen M."/>
            <person name="He Y."/>
            <person name="Tan F."/>
            <person name="Song X."/>
            <person name="Zheng Q."/>
            <person name="Huang R."/>
            <person name="Yang H."/>
            <person name="Du X."/>
            <person name="Chen L."/>
            <person name="Yang M."/>
            <person name="Gaffney P.M."/>
            <person name="Wang S."/>
            <person name="Luo L."/>
            <person name="She Z."/>
            <person name="Ming Y."/>
            <person name="Huang W."/>
            <person name="Zhang S."/>
            <person name="Huang B."/>
            <person name="Zhang Y."/>
            <person name="Qu T."/>
            <person name="Ni P."/>
            <person name="Miao G."/>
            <person name="Wang J."/>
            <person name="Wang Q."/>
            <person name="Steinberg C.E."/>
            <person name="Wang H."/>
            <person name="Li N."/>
            <person name="Qian L."/>
            <person name="Zhang G."/>
            <person name="Li Y."/>
            <person name="Yang H."/>
            <person name="Liu X."/>
            <person name="Wang J."/>
            <person name="Yin Y."/>
            <person name="Wang J."/>
        </authorList>
    </citation>
    <scope>NUCLEOTIDE SEQUENCE [LARGE SCALE GENOMIC DNA]</scope>
    <source>
        <strain evidence="5">05x7-T-G4-1.051#20</strain>
    </source>
</reference>
<dbReference type="InterPro" id="IPR038596">
    <property type="entry name" value="Janus_sf"/>
</dbReference>
<comment type="function">
    <text evidence="1">JanA and janB regulate somatic sex differentiation.</text>
</comment>
<evidence type="ECO:0000256" key="1">
    <source>
        <dbReference type="ARBA" id="ARBA00002508"/>
    </source>
</evidence>
<comment type="similarity">
    <text evidence="2">Belongs to the janus family.</text>
</comment>
<dbReference type="Pfam" id="PF05005">
    <property type="entry name" value="Ocnus"/>
    <property type="match status" value="1"/>
</dbReference>
<accession>K1RG69</accession>
<dbReference type="PANTHER" id="PTHR12258:SF5">
    <property type="entry name" value="BCDNA.GH02250-RELATED"/>
    <property type="match status" value="1"/>
</dbReference>
<evidence type="ECO:0000256" key="3">
    <source>
        <dbReference type="ARBA" id="ARBA00022782"/>
    </source>
</evidence>
<dbReference type="InParanoid" id="K1RG69"/>